<dbReference type="Proteomes" id="UP000610203">
    <property type="component" value="Unassembled WGS sequence"/>
</dbReference>
<evidence type="ECO:0000313" key="10">
    <source>
        <dbReference type="Proteomes" id="UP000610203"/>
    </source>
</evidence>
<keyword evidence="3" id="KW-0813">Transport</keyword>
<evidence type="ECO:0000313" key="9">
    <source>
        <dbReference type="EMBL" id="GHD30223.1"/>
    </source>
</evidence>
<dbReference type="InterPro" id="IPR003439">
    <property type="entry name" value="ABC_transporter-like_ATP-bd"/>
</dbReference>
<keyword evidence="5" id="KW-0547">Nucleotide-binding</keyword>
<evidence type="ECO:0000256" key="2">
    <source>
        <dbReference type="ARBA" id="ARBA00005417"/>
    </source>
</evidence>
<dbReference type="CDD" id="cd03262">
    <property type="entry name" value="ABC_HisP_GlnQ"/>
    <property type="match status" value="1"/>
</dbReference>
<feature type="domain" description="ABC transporter" evidence="8">
    <location>
        <begin position="14"/>
        <end position="259"/>
    </location>
</feature>
<evidence type="ECO:0000256" key="7">
    <source>
        <dbReference type="ARBA" id="ARBA00023136"/>
    </source>
</evidence>
<evidence type="ECO:0000259" key="8">
    <source>
        <dbReference type="PROSITE" id="PS50893"/>
    </source>
</evidence>
<evidence type="ECO:0000256" key="4">
    <source>
        <dbReference type="ARBA" id="ARBA00022475"/>
    </source>
</evidence>
<reference evidence="10" key="1">
    <citation type="journal article" date="2019" name="Int. J. Syst. Evol. Microbiol.">
        <title>The Global Catalogue of Microorganisms (GCM) 10K type strain sequencing project: providing services to taxonomists for standard genome sequencing and annotation.</title>
        <authorList>
            <consortium name="The Broad Institute Genomics Platform"/>
            <consortium name="The Broad Institute Genome Sequencing Center for Infectious Disease"/>
            <person name="Wu L."/>
            <person name="Ma J."/>
        </authorList>
    </citation>
    <scope>NUCLEOTIDE SEQUENCE [LARGE SCALE GENOMIC DNA]</scope>
    <source>
        <strain evidence="10">KCTC 42280</strain>
    </source>
</reference>
<dbReference type="Gene3D" id="3.40.50.300">
    <property type="entry name" value="P-loop containing nucleotide triphosphate hydrolases"/>
    <property type="match status" value="1"/>
</dbReference>
<keyword evidence="7" id="KW-0472">Membrane</keyword>
<keyword evidence="6 9" id="KW-0067">ATP-binding</keyword>
<organism evidence="9 10">
    <name type="scientific">Psychrobacter glaciei</name>
    <dbReference type="NCBI Taxonomy" id="619771"/>
    <lineage>
        <taxon>Bacteria</taxon>
        <taxon>Pseudomonadati</taxon>
        <taxon>Pseudomonadota</taxon>
        <taxon>Gammaproteobacteria</taxon>
        <taxon>Moraxellales</taxon>
        <taxon>Moraxellaceae</taxon>
        <taxon>Psychrobacter</taxon>
    </lineage>
</organism>
<comment type="caution">
    <text evidence="9">The sequence shown here is derived from an EMBL/GenBank/DDBJ whole genome shotgun (WGS) entry which is preliminary data.</text>
</comment>
<sequence>MLDTAKNPTRPIALDLQDVHKSYGSLAVLKGVSLTAYDGDVISILGSSGSGKSTLLRCINLLEKPNQGRIIIGNEELMLKPGKSGELQASDIKQLESLRARVGFVFQNFNLWPHKTILQNIIEGPTQVLKIKKDQAISDAEQLLDKVGLLDKKDAYPANLSGGQRQRVAIARALAMQPRVLLFDEPTSALDPELVNEVLAVMRELAEEGRTMLIVTHEMRFAREVSSQVVFLHQGVVEEMGTPEQIFDNPTSERVKDFMASHRQNS</sequence>
<dbReference type="PANTHER" id="PTHR43166">
    <property type="entry name" value="AMINO ACID IMPORT ATP-BINDING PROTEIN"/>
    <property type="match status" value="1"/>
</dbReference>
<dbReference type="InterPro" id="IPR027417">
    <property type="entry name" value="P-loop_NTPase"/>
</dbReference>
<keyword evidence="4" id="KW-1003">Cell membrane</keyword>
<dbReference type="InterPro" id="IPR050086">
    <property type="entry name" value="MetN_ABC_transporter-like"/>
</dbReference>
<dbReference type="PROSITE" id="PS00211">
    <property type="entry name" value="ABC_TRANSPORTER_1"/>
    <property type="match status" value="1"/>
</dbReference>
<evidence type="ECO:0000256" key="1">
    <source>
        <dbReference type="ARBA" id="ARBA00004417"/>
    </source>
</evidence>
<protein>
    <submittedName>
        <fullName evidence="9">ATP-binding protein</fullName>
    </submittedName>
</protein>
<dbReference type="PROSITE" id="PS50893">
    <property type="entry name" value="ABC_TRANSPORTER_2"/>
    <property type="match status" value="1"/>
</dbReference>
<keyword evidence="10" id="KW-1185">Reference proteome</keyword>
<evidence type="ECO:0000256" key="3">
    <source>
        <dbReference type="ARBA" id="ARBA00022448"/>
    </source>
</evidence>
<dbReference type="InterPro" id="IPR017871">
    <property type="entry name" value="ABC_transporter-like_CS"/>
</dbReference>
<dbReference type="SMART" id="SM00382">
    <property type="entry name" value="AAA"/>
    <property type="match status" value="1"/>
</dbReference>
<evidence type="ECO:0000256" key="5">
    <source>
        <dbReference type="ARBA" id="ARBA00022741"/>
    </source>
</evidence>
<dbReference type="PIRSF" id="PIRSF039085">
    <property type="entry name" value="ABC_ATPase_HisP"/>
    <property type="match status" value="1"/>
</dbReference>
<gene>
    <name evidence="9" type="ORF">GCM10016272_10760</name>
</gene>
<proteinExistence type="inferred from homology"/>
<dbReference type="GO" id="GO:0005524">
    <property type="term" value="F:ATP binding"/>
    <property type="evidence" value="ECO:0007669"/>
    <property type="project" value="UniProtKB-KW"/>
</dbReference>
<comment type="subcellular location">
    <subcellularLocation>
        <location evidence="1">Cell inner membrane</location>
        <topology evidence="1">Peripheral membrane protein</topology>
    </subcellularLocation>
</comment>
<dbReference type="RefSeq" id="WP_010201862.1">
    <property type="nucleotide sequence ID" value="NZ_BMZR01000002.1"/>
</dbReference>
<dbReference type="EMBL" id="BMZR01000002">
    <property type="protein sequence ID" value="GHD30223.1"/>
    <property type="molecule type" value="Genomic_DNA"/>
</dbReference>
<dbReference type="InterPro" id="IPR003593">
    <property type="entry name" value="AAA+_ATPase"/>
</dbReference>
<accession>A0ABQ3GRS1</accession>
<comment type="similarity">
    <text evidence="2">Belongs to the ABC transporter superfamily.</text>
</comment>
<dbReference type="InterPro" id="IPR030679">
    <property type="entry name" value="ABC_ATPase_HisP-typ"/>
</dbReference>
<evidence type="ECO:0000256" key="6">
    <source>
        <dbReference type="ARBA" id="ARBA00022840"/>
    </source>
</evidence>
<name>A0ABQ3GRS1_9GAMM</name>
<dbReference type="SUPFAM" id="SSF52540">
    <property type="entry name" value="P-loop containing nucleoside triphosphate hydrolases"/>
    <property type="match status" value="1"/>
</dbReference>
<dbReference type="Pfam" id="PF00005">
    <property type="entry name" value="ABC_tran"/>
    <property type="match status" value="1"/>
</dbReference>
<dbReference type="PANTHER" id="PTHR43166:SF35">
    <property type="entry name" value="L-CYSTINE IMPORT ATP-BINDING PROTEIN TCYN"/>
    <property type="match status" value="1"/>
</dbReference>